<evidence type="ECO:0000256" key="2">
    <source>
        <dbReference type="PIRSR" id="PIRSR603782-1"/>
    </source>
</evidence>
<dbReference type="GO" id="GO:0046872">
    <property type="term" value="F:metal ion binding"/>
    <property type="evidence" value="ECO:0007669"/>
    <property type="project" value="UniProtKB-KW"/>
</dbReference>
<keyword evidence="4" id="KW-1133">Transmembrane helix</keyword>
<dbReference type="SUPFAM" id="SSF52833">
    <property type="entry name" value="Thioredoxin-like"/>
    <property type="match status" value="1"/>
</dbReference>
<dbReference type="PANTHER" id="PTHR12151:SF25">
    <property type="entry name" value="LINALOOL DEHYDRATASE_ISOMERASE DOMAIN-CONTAINING PROTEIN"/>
    <property type="match status" value="1"/>
</dbReference>
<feature type="binding site" evidence="2">
    <location>
        <position position="79"/>
    </location>
    <ligand>
        <name>Cu cation</name>
        <dbReference type="ChEBI" id="CHEBI:23378"/>
    </ligand>
</feature>
<evidence type="ECO:0000256" key="1">
    <source>
        <dbReference type="ARBA" id="ARBA00010996"/>
    </source>
</evidence>
<reference evidence="5 6" key="1">
    <citation type="submission" date="2012-11" db="EMBL/GenBank/DDBJ databases">
        <title>Whole genome sequence of Gluconacetobacter europaeus NBRC3261.</title>
        <authorList>
            <person name="Azuma Y."/>
            <person name="Higashiura N."/>
            <person name="Hirakawa H."/>
            <person name="Matsushita K."/>
        </authorList>
    </citation>
    <scope>NUCLEOTIDE SEQUENCE [LARGE SCALE GENOMIC DNA]</scope>
    <source>
        <strain evidence="5 6">NBRC 3261</strain>
    </source>
</reference>
<gene>
    <name evidence="5" type="ORF">Geu3261_0010_037</name>
</gene>
<dbReference type="RefSeq" id="WP_048849494.1">
    <property type="nucleotide sequence ID" value="NZ_BANI01000010.1"/>
</dbReference>
<keyword evidence="4" id="KW-0472">Membrane</keyword>
<dbReference type="Proteomes" id="UP000032675">
    <property type="component" value="Unassembled WGS sequence"/>
</dbReference>
<evidence type="ECO:0000256" key="3">
    <source>
        <dbReference type="PIRSR" id="PIRSR603782-2"/>
    </source>
</evidence>
<dbReference type="AlphaFoldDB" id="A0A0D6PX64"/>
<keyword evidence="3" id="KW-1015">Disulfide bond</keyword>
<evidence type="ECO:0000313" key="5">
    <source>
        <dbReference type="EMBL" id="GAN95101.1"/>
    </source>
</evidence>
<name>A0A0D6PX64_KOMEU</name>
<dbReference type="InterPro" id="IPR003782">
    <property type="entry name" value="SCO1/SenC"/>
</dbReference>
<organism evidence="5 6">
    <name type="scientific">Komagataeibacter europaeus NBRC 3261</name>
    <dbReference type="NCBI Taxonomy" id="1234669"/>
    <lineage>
        <taxon>Bacteria</taxon>
        <taxon>Pseudomonadati</taxon>
        <taxon>Pseudomonadota</taxon>
        <taxon>Alphaproteobacteria</taxon>
        <taxon>Acetobacterales</taxon>
        <taxon>Acetobacteraceae</taxon>
        <taxon>Komagataeibacter</taxon>
    </lineage>
</organism>
<feature type="binding site" evidence="2">
    <location>
        <position position="84"/>
    </location>
    <ligand>
        <name>Cu cation</name>
        <dbReference type="ChEBI" id="CHEBI:23378"/>
    </ligand>
</feature>
<dbReference type="Pfam" id="PF02630">
    <property type="entry name" value="SCO1-SenC"/>
    <property type="match status" value="1"/>
</dbReference>
<evidence type="ECO:0000256" key="4">
    <source>
        <dbReference type="SAM" id="Phobius"/>
    </source>
</evidence>
<proteinExistence type="inferred from homology"/>
<dbReference type="Gene3D" id="3.40.30.10">
    <property type="entry name" value="Glutaredoxin"/>
    <property type="match status" value="1"/>
</dbReference>
<dbReference type="CDD" id="cd02968">
    <property type="entry name" value="SCO"/>
    <property type="match status" value="1"/>
</dbReference>
<feature type="disulfide bond" description="Redox-active" evidence="3">
    <location>
        <begin position="79"/>
        <end position="84"/>
    </location>
</feature>
<dbReference type="EMBL" id="BANI01000010">
    <property type="protein sequence ID" value="GAN95101.1"/>
    <property type="molecule type" value="Genomic_DNA"/>
</dbReference>
<feature type="transmembrane region" description="Helical" evidence="4">
    <location>
        <begin position="9"/>
        <end position="29"/>
    </location>
</feature>
<comment type="similarity">
    <text evidence="1">Belongs to the SCO1/2 family.</text>
</comment>
<evidence type="ECO:0000313" key="6">
    <source>
        <dbReference type="Proteomes" id="UP000032675"/>
    </source>
</evidence>
<comment type="caution">
    <text evidence="5">The sequence shown here is derived from an EMBL/GenBank/DDBJ whole genome shotgun (WGS) entry which is preliminary data.</text>
</comment>
<keyword evidence="4 5" id="KW-0812">Transmembrane</keyword>
<dbReference type="InterPro" id="IPR036249">
    <property type="entry name" value="Thioredoxin-like_sf"/>
</dbReference>
<keyword evidence="2" id="KW-0479">Metal-binding</keyword>
<sequence length="209" mass="22825">MMRNERDRFFVIVGLVILAVSSIAGYFGYRYSSNAPVPLTTYGNPVGGSFRLINGADGSVMDTDFRGRWMMIYFGDTHCPDTVCGATVKAMADGVEALGRDRAHLVVPIFISLDPMRDTTEVLRTYALRFGTHVTVMTGSPKMLQAVAKEYHAPYVRHDGENGEYSMEPATQIVIMSPTGRYAGSLPSTATAADITARMTELMNAPGKH</sequence>
<dbReference type="PANTHER" id="PTHR12151">
    <property type="entry name" value="ELECTRON TRANSPORT PROTIN SCO1/SENC FAMILY MEMBER"/>
    <property type="match status" value="1"/>
</dbReference>
<keyword evidence="2" id="KW-0186">Copper</keyword>
<protein>
    <submittedName>
        <fullName evidence="5">Electron transport transmembrane protein Sco1/SenC/PrrC</fullName>
    </submittedName>
</protein>
<accession>A0A0D6PX64</accession>